<reference evidence="3 4" key="1">
    <citation type="submission" date="2022-02" db="EMBL/GenBank/DDBJ databases">
        <title>Paenibacillus sp. MBLB1776 Whole Genome Shotgun Sequencing.</title>
        <authorList>
            <person name="Hwang C.Y."/>
            <person name="Cho E.-S."/>
            <person name="Seo M.-J."/>
        </authorList>
    </citation>
    <scope>NUCLEOTIDE SEQUENCE [LARGE SCALE GENOMIC DNA]</scope>
    <source>
        <strain evidence="3 4">MBLB1776</strain>
    </source>
</reference>
<feature type="domain" description="Serpin" evidence="2">
    <location>
        <begin position="87"/>
        <end position="445"/>
    </location>
</feature>
<dbReference type="Pfam" id="PF00079">
    <property type="entry name" value="Serpin"/>
    <property type="match status" value="1"/>
</dbReference>
<accession>A0AA96LEP5</accession>
<dbReference type="InterPro" id="IPR000215">
    <property type="entry name" value="Serpin_fam"/>
</dbReference>
<dbReference type="GO" id="GO:0004867">
    <property type="term" value="F:serine-type endopeptidase inhibitor activity"/>
    <property type="evidence" value="ECO:0007669"/>
    <property type="project" value="InterPro"/>
</dbReference>
<evidence type="ECO:0000259" key="2">
    <source>
        <dbReference type="SMART" id="SM00093"/>
    </source>
</evidence>
<dbReference type="PROSITE" id="PS00284">
    <property type="entry name" value="SERPIN"/>
    <property type="match status" value="1"/>
</dbReference>
<dbReference type="RefSeq" id="WP_315604485.1">
    <property type="nucleotide sequence ID" value="NZ_CP130318.1"/>
</dbReference>
<dbReference type="PANTHER" id="PTHR11461">
    <property type="entry name" value="SERINE PROTEASE INHIBITOR, SERPIN"/>
    <property type="match status" value="1"/>
</dbReference>
<evidence type="ECO:0000313" key="3">
    <source>
        <dbReference type="EMBL" id="WNQ10711.1"/>
    </source>
</evidence>
<dbReference type="Proteomes" id="UP001305702">
    <property type="component" value="Chromosome"/>
</dbReference>
<proteinExistence type="inferred from homology"/>
<protein>
    <submittedName>
        <fullName evidence="3">Serpin family protein</fullName>
    </submittedName>
</protein>
<dbReference type="PANTHER" id="PTHR11461:SF211">
    <property type="entry name" value="GH10112P-RELATED"/>
    <property type="match status" value="1"/>
</dbReference>
<dbReference type="AlphaFoldDB" id="A0AA96LEP5"/>
<keyword evidence="4" id="KW-1185">Reference proteome</keyword>
<dbReference type="GO" id="GO:0005615">
    <property type="term" value="C:extracellular space"/>
    <property type="evidence" value="ECO:0007669"/>
    <property type="project" value="InterPro"/>
</dbReference>
<dbReference type="KEGG" id="paun:MJA45_24320"/>
<dbReference type="InterPro" id="IPR042185">
    <property type="entry name" value="Serpin_sf_2"/>
</dbReference>
<dbReference type="EMBL" id="CP130318">
    <property type="protein sequence ID" value="WNQ10711.1"/>
    <property type="molecule type" value="Genomic_DNA"/>
</dbReference>
<dbReference type="Gene3D" id="3.30.497.10">
    <property type="entry name" value="Antithrombin, subunit I, domain 2"/>
    <property type="match status" value="1"/>
</dbReference>
<evidence type="ECO:0000256" key="1">
    <source>
        <dbReference type="RuleBase" id="RU000411"/>
    </source>
</evidence>
<dbReference type="InterPro" id="IPR036186">
    <property type="entry name" value="Serpin_sf"/>
</dbReference>
<dbReference type="SUPFAM" id="SSF56574">
    <property type="entry name" value="Serpins"/>
    <property type="match status" value="1"/>
</dbReference>
<sequence length="448" mass="49551">MTRPSSVPNPQKKFRFLVYLSGLSRLRQRGTPAAKLPGKAGPALLTACLVLLTACGMKGEGISMEKRAQAAAALDPAVVKAQNAFGLKLHRQLVQEDKEKNVFLSPVSVSMALAMTYNGSAGETREAMSRTLGWEGWKPEQVNGGNRTMKELLEKSGKGIQLNIANSVWTKKGLTFSKSFLQTNREYYDAYVKELDFSKADAAPTINRWVKDKTNGKIPVIVDGLSPQDRMVLINAIYFKGTWKDEFSPSRTKEESFRLPGGSTVNVPMMARSGSYEYLEETGFQAIRLPYGEGQMDMLVILPGEGSSLEALHEKLWSDASPWQKTFETSRGEIRLPRFKLELDRKLNDSLTALGMGVAFDPRKAEFTELGEGSKGLYISQVKHKTYLKVDEQGTEAAAVTSVMKAGSAPPPNTPFTMVVNRPFFLAIEDRQTGAWLFTGSVYHPEEK</sequence>
<gene>
    <name evidence="3" type="ORF">MJA45_24320</name>
</gene>
<evidence type="ECO:0000313" key="4">
    <source>
        <dbReference type="Proteomes" id="UP001305702"/>
    </source>
</evidence>
<comment type="similarity">
    <text evidence="1">Belongs to the serpin family.</text>
</comment>
<dbReference type="InterPro" id="IPR023796">
    <property type="entry name" value="Serpin_dom"/>
</dbReference>
<dbReference type="InterPro" id="IPR023795">
    <property type="entry name" value="Serpin_CS"/>
</dbReference>
<dbReference type="Gene3D" id="2.30.39.10">
    <property type="entry name" value="Alpha-1-antitrypsin, domain 1"/>
    <property type="match status" value="1"/>
</dbReference>
<name>A0AA96LEP5_9BACL</name>
<dbReference type="SMART" id="SM00093">
    <property type="entry name" value="SERPIN"/>
    <property type="match status" value="1"/>
</dbReference>
<organism evidence="3 4">
    <name type="scientific">Paenibacillus aurantius</name>
    <dbReference type="NCBI Taxonomy" id="2918900"/>
    <lineage>
        <taxon>Bacteria</taxon>
        <taxon>Bacillati</taxon>
        <taxon>Bacillota</taxon>
        <taxon>Bacilli</taxon>
        <taxon>Bacillales</taxon>
        <taxon>Paenibacillaceae</taxon>
        <taxon>Paenibacillus</taxon>
    </lineage>
</organism>
<dbReference type="CDD" id="cd19588">
    <property type="entry name" value="serpin_miropin-like"/>
    <property type="match status" value="1"/>
</dbReference>
<dbReference type="InterPro" id="IPR042178">
    <property type="entry name" value="Serpin_sf_1"/>
</dbReference>
<dbReference type="FunFam" id="3.30.497.10:FF:000001">
    <property type="entry name" value="Serine protease inhibitor"/>
    <property type="match status" value="1"/>
</dbReference>